<dbReference type="EMBL" id="MU970158">
    <property type="protein sequence ID" value="KAK9319840.1"/>
    <property type="molecule type" value="Genomic_DNA"/>
</dbReference>
<evidence type="ECO:0000313" key="1">
    <source>
        <dbReference type="EMBL" id="KAK9319840.1"/>
    </source>
</evidence>
<comment type="caution">
    <text evidence="1">The sequence shown here is derived from an EMBL/GenBank/DDBJ whole genome shotgun (WGS) entry which is preliminary data.</text>
</comment>
<dbReference type="Proteomes" id="UP001489719">
    <property type="component" value="Unassembled WGS sequence"/>
</dbReference>
<reference evidence="2" key="1">
    <citation type="journal article" date="2024" name="Front. Bioeng. Biotechnol.">
        <title>Genome-scale model development and genomic sequencing of the oleaginous clade Lipomyces.</title>
        <authorList>
            <person name="Czajka J.J."/>
            <person name="Han Y."/>
            <person name="Kim J."/>
            <person name="Mondo S.J."/>
            <person name="Hofstad B.A."/>
            <person name="Robles A."/>
            <person name="Haridas S."/>
            <person name="Riley R."/>
            <person name="LaButti K."/>
            <person name="Pangilinan J."/>
            <person name="Andreopoulos W."/>
            <person name="Lipzen A."/>
            <person name="Yan J."/>
            <person name="Wang M."/>
            <person name="Ng V."/>
            <person name="Grigoriev I.V."/>
            <person name="Spatafora J.W."/>
            <person name="Magnuson J.K."/>
            <person name="Baker S.E."/>
            <person name="Pomraning K.R."/>
        </authorList>
    </citation>
    <scope>NUCLEOTIDE SEQUENCE [LARGE SCALE GENOMIC DNA]</scope>
    <source>
        <strain evidence="2">CBS 10300</strain>
    </source>
</reference>
<sequence length="329" mass="36064">MPSILLLGVTGLVGSHLVLALKREYPAYPVTVYLRNRNIEEYLRETAGVSRIVYGTYHETEKLAAVAKEHDIVINVGSSWDPVPSRAIVAGLSQRPVGVKTTMIHMSGAGNFVDTSSSTGNANPSAKVWSDGNVEDMEQLHPGMLNGRADEVVLDAGKEGKIGTYILFPTGLYGASAGPIKALGVIQLLMYEKAKELGFVPYIGEGTTRFNTMHVLDTIPPLLRMIDLALKEDTPQGSVYERCYIIGANLDRWIDLSTKFAEVFYAKGVISSPVPKRVKLEEAGKGEIVDLMARDQLFLSHRAEATLGYNPTHPPLLEHLEEMLHDYSL</sequence>
<name>A0ACC3TFU8_9ASCO</name>
<proteinExistence type="predicted"/>
<evidence type="ECO:0000313" key="2">
    <source>
        <dbReference type="Proteomes" id="UP001489719"/>
    </source>
</evidence>
<organism evidence="1 2">
    <name type="scientific">Lipomyces orientalis</name>
    <dbReference type="NCBI Taxonomy" id="1233043"/>
    <lineage>
        <taxon>Eukaryota</taxon>
        <taxon>Fungi</taxon>
        <taxon>Dikarya</taxon>
        <taxon>Ascomycota</taxon>
        <taxon>Saccharomycotina</taxon>
        <taxon>Lipomycetes</taxon>
        <taxon>Lipomycetales</taxon>
        <taxon>Lipomycetaceae</taxon>
        <taxon>Lipomyces</taxon>
    </lineage>
</organism>
<gene>
    <name evidence="1" type="ORF">V1517DRAFT_26496</name>
</gene>
<keyword evidence="2" id="KW-1185">Reference proteome</keyword>
<accession>A0ACC3TFU8</accession>
<protein>
    <submittedName>
        <fullName evidence="1">Uncharacterized protein</fullName>
    </submittedName>
</protein>